<comment type="caution">
    <text evidence="10">The sequence shown here is derived from an EMBL/GenBank/DDBJ whole genome shotgun (WGS) entry which is preliminary data.</text>
</comment>
<dbReference type="GO" id="GO:0019363">
    <property type="term" value="P:pyridine nucleotide biosynthetic process"/>
    <property type="evidence" value="ECO:0007669"/>
    <property type="project" value="UniProtKB-KW"/>
</dbReference>
<dbReference type="AlphaFoldDB" id="A0A9Q9RDM0"/>
<evidence type="ECO:0000256" key="2">
    <source>
        <dbReference type="ARBA" id="ARBA00022642"/>
    </source>
</evidence>
<dbReference type="Proteomes" id="UP000760494">
    <property type="component" value="Unassembled WGS sequence"/>
</dbReference>
<dbReference type="PANTHER" id="PTHR11080">
    <property type="entry name" value="PYRAZINAMIDASE/NICOTINAMIDASE"/>
    <property type="match status" value="1"/>
</dbReference>
<evidence type="ECO:0000256" key="5">
    <source>
        <dbReference type="ARBA" id="ARBA00037900"/>
    </source>
</evidence>
<name>A0A9Q9RDM0_FUSFU</name>
<evidence type="ECO:0000256" key="1">
    <source>
        <dbReference type="ARBA" id="ARBA00006336"/>
    </source>
</evidence>
<gene>
    <name evidence="10" type="ORF">C2S_267</name>
</gene>
<organism evidence="10 11">
    <name type="scientific">Fusarium fujikuroi</name>
    <name type="common">Bakanae and foot rot disease fungus</name>
    <name type="synonym">Gibberella fujikuroi</name>
    <dbReference type="NCBI Taxonomy" id="5127"/>
    <lineage>
        <taxon>Eukaryota</taxon>
        <taxon>Fungi</taxon>
        <taxon>Dikarya</taxon>
        <taxon>Ascomycota</taxon>
        <taxon>Pezizomycotina</taxon>
        <taxon>Sordariomycetes</taxon>
        <taxon>Hypocreomycetidae</taxon>
        <taxon>Hypocreales</taxon>
        <taxon>Nectriaceae</taxon>
        <taxon>Fusarium</taxon>
        <taxon>Fusarium fujikuroi species complex</taxon>
    </lineage>
</organism>
<feature type="region of interest" description="Disordered" evidence="8">
    <location>
        <begin position="144"/>
        <end position="164"/>
    </location>
</feature>
<dbReference type="EMBL" id="CABFJX010000001">
    <property type="protein sequence ID" value="VTT55417.1"/>
    <property type="molecule type" value="Genomic_DNA"/>
</dbReference>
<dbReference type="Gene3D" id="3.40.50.850">
    <property type="entry name" value="Isochorismatase-like"/>
    <property type="match status" value="1"/>
</dbReference>
<dbReference type="GO" id="GO:0008936">
    <property type="term" value="F:nicotinamidase activity"/>
    <property type="evidence" value="ECO:0007669"/>
    <property type="project" value="UniProtKB-EC"/>
</dbReference>
<dbReference type="SUPFAM" id="SSF52499">
    <property type="entry name" value="Isochorismatase-like hydrolases"/>
    <property type="match status" value="1"/>
</dbReference>
<evidence type="ECO:0000259" key="9">
    <source>
        <dbReference type="Pfam" id="PF00857"/>
    </source>
</evidence>
<sequence length="304" mass="33509">MASDKPYKPALIIVDFQEDFCPPVSIFSVACEHGEMRWEWLQAKLRGYPAGMLQIHEDAKRSACVMYSLNTRGVGGHVSQLEPLAMRPSSWYKCTKPRLLCGSLAVPSGRTIASPINHLTTLPFPLILATKDFHPPSHISFASNHASSTPYTSTTTIQHPKDPSQSYETTLWPTHCVQGTPGCELVPELDVSRVHAVIEKGQDERVEMYSAFYDPFRVSDSGLAGMLSEQGVTDVFVVGLAADFCVKATAEDALKEGYTTWIVSEGTKPVMLDKWEECKKGMEDKGIKFTSIDGDAVARVKTYA</sequence>
<dbReference type="InterPro" id="IPR000868">
    <property type="entry name" value="Isochorismatase-like_dom"/>
</dbReference>
<evidence type="ECO:0000256" key="7">
    <source>
        <dbReference type="ARBA" id="ARBA00043224"/>
    </source>
</evidence>
<comment type="similarity">
    <text evidence="1">Belongs to the isochorismatase family.</text>
</comment>
<protein>
    <recommendedName>
        <fullName evidence="6">nicotinamidase</fullName>
        <ecNumber evidence="6">3.5.1.19</ecNumber>
    </recommendedName>
    <alternativeName>
        <fullName evidence="7">Nicotinamide deamidase</fullName>
    </alternativeName>
</protein>
<keyword evidence="2" id="KW-0662">Pyridine nucleotide biosynthesis</keyword>
<comment type="pathway">
    <text evidence="5">Cofactor biosynthesis; nicotinate biosynthesis; nicotinate from nicotinamide: step 1/1.</text>
</comment>
<dbReference type="InterPro" id="IPR036380">
    <property type="entry name" value="Isochorismatase-like_sf"/>
</dbReference>
<dbReference type="Pfam" id="PF00857">
    <property type="entry name" value="Isochorismatase"/>
    <property type="match status" value="1"/>
</dbReference>
<reference evidence="10" key="1">
    <citation type="submission" date="2019-05" db="EMBL/GenBank/DDBJ databases">
        <authorList>
            <person name="Piombo E."/>
        </authorList>
    </citation>
    <scope>NUCLEOTIDE SEQUENCE</scope>
    <source>
        <strain evidence="10">C2S</strain>
    </source>
</reference>
<evidence type="ECO:0000256" key="3">
    <source>
        <dbReference type="ARBA" id="ARBA00022723"/>
    </source>
</evidence>
<dbReference type="GO" id="GO:0046872">
    <property type="term" value="F:metal ion binding"/>
    <property type="evidence" value="ECO:0007669"/>
    <property type="project" value="UniProtKB-KW"/>
</dbReference>
<feature type="domain" description="Isochorismatase-like" evidence="9">
    <location>
        <begin position="155"/>
        <end position="291"/>
    </location>
</feature>
<dbReference type="PROSITE" id="PS51257">
    <property type="entry name" value="PROKAR_LIPOPROTEIN"/>
    <property type="match status" value="1"/>
</dbReference>
<dbReference type="InterPro" id="IPR052347">
    <property type="entry name" value="Isochorismatase_Nicotinamidase"/>
</dbReference>
<evidence type="ECO:0000256" key="8">
    <source>
        <dbReference type="SAM" id="MobiDB-lite"/>
    </source>
</evidence>
<dbReference type="PANTHER" id="PTHR11080:SF2">
    <property type="entry name" value="LD05707P"/>
    <property type="match status" value="1"/>
</dbReference>
<evidence type="ECO:0000313" key="11">
    <source>
        <dbReference type="Proteomes" id="UP000760494"/>
    </source>
</evidence>
<accession>A0A9Q9RDM0</accession>
<keyword evidence="4" id="KW-0378">Hydrolase</keyword>
<evidence type="ECO:0000313" key="10">
    <source>
        <dbReference type="EMBL" id="VTT55417.1"/>
    </source>
</evidence>
<dbReference type="EC" id="3.5.1.19" evidence="6"/>
<keyword evidence="3" id="KW-0479">Metal-binding</keyword>
<proteinExistence type="inferred from homology"/>
<evidence type="ECO:0000256" key="4">
    <source>
        <dbReference type="ARBA" id="ARBA00022801"/>
    </source>
</evidence>
<evidence type="ECO:0000256" key="6">
    <source>
        <dbReference type="ARBA" id="ARBA00039017"/>
    </source>
</evidence>